<evidence type="ECO:0000256" key="2">
    <source>
        <dbReference type="ARBA" id="ARBA00022723"/>
    </source>
</evidence>
<comment type="caution">
    <text evidence="7">The sequence shown here is derived from an EMBL/GenBank/DDBJ whole genome shotgun (WGS) entry which is preliminary data.</text>
</comment>
<organism evidence="7 8">
    <name type="scientific">Cymbomonas tetramitiformis</name>
    <dbReference type="NCBI Taxonomy" id="36881"/>
    <lineage>
        <taxon>Eukaryota</taxon>
        <taxon>Viridiplantae</taxon>
        <taxon>Chlorophyta</taxon>
        <taxon>Pyramimonadophyceae</taxon>
        <taxon>Pyramimonadales</taxon>
        <taxon>Pyramimonadaceae</taxon>
        <taxon>Cymbomonas</taxon>
    </lineage>
</organism>
<sequence>MPAAEKRKSFTAVAVEYDAIRHFGGGNPAKNQFPAIRFQVLADVTEDPDHEGYWMKLATWNRYRHNTFKDDRDAEARYIKPPALSVDNDDQFSEEEDEDGSDKISATAVYREAGRKDESLKQPGTSAAFLAAISHLQFSRLSRVPRAVYLYTHLKTHHPELATALRLQSSNSNIVLNDDGTVVVLFTFQQALEHHVRFVAWIVTDLDHFHKAKSTSLRAWIRGLEPRYRPPCRLTCERIALCMAELILEKIHDLIHQNGVQVGNPHAGGQSDLWSKKSAHEAFAALIVSMVILMAGKLLEVAFVVAFAAFPEIRHTGAALARWFRATLIICKLRVEGLTMLTLDGASNNKKAARLLAAPLHICKNHDLQRAVVTALGLTGGKKKPSRNPVMKKFLGRVSRMCRSFNSSTQHNLRLAKSQMQRGVKQHQVQRVTQKHNIRWSGWSRMSRKARVLEKDIKFALTGQEDGLCLEDPVLVPPEATEVLSLESATSARATSSAADDVAGDCDDEASEDDDEDIEDPDDLDQVEANEAAGKEFPLAHRCLDSSDWSSNNLLEAVLNAPHEANMRLQTAVNCGLDISYLAMNSVSMNMIAPRIEVPCGEEGRVDIKLASSLPPEFKIFRHVCHEEVKKRGLKLDRRVMLALRLNPSYNTSATGAIFKDKQGSFAILEAEYRVKLRHRFQVMSIPVAKAVSVLEPDAEVTVVCGVAVESARSVKRSGMDALQDLLGEQESEVETESAMEDVISKEIELYASLRKTAGKNPAYRDSQGVFQVVYFWEVNMIQLPVHAATFRAEVGCVKATSANVEQLFSNSGALLSDYHANKLGNKLMEAYMLIRGNWKYEFLRPSAKEIGDRYEAKYGELEAVSAEK</sequence>
<evidence type="ECO:0000313" key="7">
    <source>
        <dbReference type="EMBL" id="KAK3251371.1"/>
    </source>
</evidence>
<evidence type="ECO:0000256" key="3">
    <source>
        <dbReference type="ARBA" id="ARBA00022771"/>
    </source>
</evidence>
<protein>
    <submittedName>
        <fullName evidence="7">Uncharacterized protein</fullName>
    </submittedName>
</protein>
<feature type="region of interest" description="Disordered" evidence="6">
    <location>
        <begin position="84"/>
        <end position="103"/>
    </location>
</feature>
<comment type="subcellular location">
    <subcellularLocation>
        <location evidence="1">Nucleus</location>
    </subcellularLocation>
</comment>
<dbReference type="EMBL" id="LGRX02026082">
    <property type="protein sequence ID" value="KAK3251371.1"/>
    <property type="molecule type" value="Genomic_DNA"/>
</dbReference>
<evidence type="ECO:0000313" key="8">
    <source>
        <dbReference type="Proteomes" id="UP001190700"/>
    </source>
</evidence>
<keyword evidence="8" id="KW-1185">Reference proteome</keyword>
<keyword evidence="3" id="KW-0863">Zinc-finger</keyword>
<dbReference type="PANTHER" id="PTHR46481:SF10">
    <property type="entry name" value="ZINC FINGER BED DOMAIN-CONTAINING PROTEIN 39"/>
    <property type="match status" value="1"/>
</dbReference>
<dbReference type="Proteomes" id="UP001190700">
    <property type="component" value="Unassembled WGS sequence"/>
</dbReference>
<dbReference type="PANTHER" id="PTHR46481">
    <property type="entry name" value="ZINC FINGER BED DOMAIN-CONTAINING PROTEIN 4"/>
    <property type="match status" value="1"/>
</dbReference>
<proteinExistence type="predicted"/>
<dbReference type="GO" id="GO:0005634">
    <property type="term" value="C:nucleus"/>
    <property type="evidence" value="ECO:0007669"/>
    <property type="project" value="UniProtKB-SubCell"/>
</dbReference>
<dbReference type="AlphaFoldDB" id="A0AAE0CAB8"/>
<dbReference type="InterPro" id="IPR052035">
    <property type="entry name" value="ZnF_BED_domain_contain"/>
</dbReference>
<evidence type="ECO:0000256" key="1">
    <source>
        <dbReference type="ARBA" id="ARBA00004123"/>
    </source>
</evidence>
<feature type="compositionally biased region" description="Acidic residues" evidence="6">
    <location>
        <begin position="87"/>
        <end position="100"/>
    </location>
</feature>
<dbReference type="GO" id="GO:0008270">
    <property type="term" value="F:zinc ion binding"/>
    <property type="evidence" value="ECO:0007669"/>
    <property type="project" value="UniProtKB-KW"/>
</dbReference>
<keyword evidence="5" id="KW-0539">Nucleus</keyword>
<reference evidence="7 8" key="1">
    <citation type="journal article" date="2015" name="Genome Biol. Evol.">
        <title>Comparative Genomics of a Bacterivorous Green Alga Reveals Evolutionary Causalities and Consequences of Phago-Mixotrophic Mode of Nutrition.</title>
        <authorList>
            <person name="Burns J.A."/>
            <person name="Paasch A."/>
            <person name="Narechania A."/>
            <person name="Kim E."/>
        </authorList>
    </citation>
    <scope>NUCLEOTIDE SEQUENCE [LARGE SCALE GENOMIC DNA]</scope>
    <source>
        <strain evidence="7 8">PLY_AMNH</strain>
    </source>
</reference>
<keyword evidence="4" id="KW-0862">Zinc</keyword>
<gene>
    <name evidence="7" type="ORF">CYMTET_39289</name>
</gene>
<accession>A0AAE0CAB8</accession>
<feature type="region of interest" description="Disordered" evidence="6">
    <location>
        <begin position="491"/>
        <end position="521"/>
    </location>
</feature>
<evidence type="ECO:0000256" key="6">
    <source>
        <dbReference type="SAM" id="MobiDB-lite"/>
    </source>
</evidence>
<evidence type="ECO:0000256" key="4">
    <source>
        <dbReference type="ARBA" id="ARBA00022833"/>
    </source>
</evidence>
<name>A0AAE0CAB8_9CHLO</name>
<feature type="compositionally biased region" description="Acidic residues" evidence="6">
    <location>
        <begin position="502"/>
        <end position="521"/>
    </location>
</feature>
<keyword evidence="2" id="KW-0479">Metal-binding</keyword>
<evidence type="ECO:0000256" key="5">
    <source>
        <dbReference type="ARBA" id="ARBA00023242"/>
    </source>
</evidence>